<proteinExistence type="predicted"/>
<dbReference type="PROSITE" id="PS51379">
    <property type="entry name" value="4FE4S_FER_2"/>
    <property type="match status" value="2"/>
</dbReference>
<dbReference type="PANTHER" id="PTHR10849:SF24">
    <property type="entry name" value="NADH-QUINONE OXIDOREDUCTASE SUBUNIT I 2"/>
    <property type="match status" value="1"/>
</dbReference>
<keyword evidence="4" id="KW-0479">Metal-binding</keyword>
<keyword evidence="7" id="KW-0408">Iron</keyword>
<dbReference type="GO" id="GO:0016651">
    <property type="term" value="F:oxidoreductase activity, acting on NAD(P)H"/>
    <property type="evidence" value="ECO:0007669"/>
    <property type="project" value="InterPro"/>
</dbReference>
<feature type="domain" description="4Fe-4S ferredoxin-type" evidence="13">
    <location>
        <begin position="69"/>
        <end position="98"/>
    </location>
</feature>
<evidence type="ECO:0000256" key="1">
    <source>
        <dbReference type="ARBA" id="ARBA00022475"/>
    </source>
</evidence>
<dbReference type="GO" id="GO:0051539">
    <property type="term" value="F:4 iron, 4 sulfur cluster binding"/>
    <property type="evidence" value="ECO:0007669"/>
    <property type="project" value="UniProtKB-KW"/>
</dbReference>
<evidence type="ECO:0000256" key="3">
    <source>
        <dbReference type="ARBA" id="ARBA00022719"/>
    </source>
</evidence>
<dbReference type="SUPFAM" id="SSF54862">
    <property type="entry name" value="4Fe-4S ferredoxins"/>
    <property type="match status" value="1"/>
</dbReference>
<evidence type="ECO:0000256" key="6">
    <source>
        <dbReference type="ARBA" id="ARBA00022967"/>
    </source>
</evidence>
<evidence type="ECO:0000256" key="2">
    <source>
        <dbReference type="ARBA" id="ARBA00022485"/>
    </source>
</evidence>
<evidence type="ECO:0000313" key="14">
    <source>
        <dbReference type="EMBL" id="GBC99119.1"/>
    </source>
</evidence>
<evidence type="ECO:0000256" key="11">
    <source>
        <dbReference type="ARBA" id="ARBA00023136"/>
    </source>
</evidence>
<keyword evidence="10" id="KW-0830">Ubiquinone</keyword>
<gene>
    <name evidence="14" type="primary">nuoI</name>
    <name evidence="14" type="ORF">HRbin17_01640</name>
</gene>
<dbReference type="EMBL" id="BEHT01000021">
    <property type="protein sequence ID" value="GBC99119.1"/>
    <property type="molecule type" value="Genomic_DNA"/>
</dbReference>
<accession>A0A2H5XD56</accession>
<protein>
    <submittedName>
        <fullName evidence="14">NADH-quinone oxidoreductase subunit I</fullName>
        <ecNumber evidence="14">1.6.5.11</ecNumber>
    </submittedName>
</protein>
<reference evidence="15" key="1">
    <citation type="submission" date="2017-09" db="EMBL/GenBank/DDBJ databases">
        <title>Metaegenomics of thermophilic ammonia-oxidizing enrichment culture.</title>
        <authorList>
            <person name="Kato S."/>
            <person name="Suzuki K."/>
        </authorList>
    </citation>
    <scope>NUCLEOTIDE SEQUENCE [LARGE SCALE GENOMIC DNA]</scope>
</reference>
<dbReference type="InterPro" id="IPR017900">
    <property type="entry name" value="4Fe4S_Fe_S_CS"/>
</dbReference>
<keyword evidence="6" id="KW-1278">Translocase</keyword>
<dbReference type="Pfam" id="PF12838">
    <property type="entry name" value="Fer4_7"/>
    <property type="match status" value="1"/>
</dbReference>
<evidence type="ECO:0000256" key="7">
    <source>
        <dbReference type="ARBA" id="ARBA00023004"/>
    </source>
</evidence>
<evidence type="ECO:0000256" key="12">
    <source>
        <dbReference type="SAM" id="MobiDB-lite"/>
    </source>
</evidence>
<evidence type="ECO:0000256" key="10">
    <source>
        <dbReference type="ARBA" id="ARBA00023075"/>
    </source>
</evidence>
<comment type="caution">
    <text evidence="14">The sequence shown here is derived from an EMBL/GenBank/DDBJ whole genome shotgun (WGS) entry which is preliminary data.</text>
</comment>
<organism evidence="14 15">
    <name type="scientific">Candidatus Fervidibacter japonicus</name>
    <dbReference type="NCBI Taxonomy" id="2035412"/>
    <lineage>
        <taxon>Bacteria</taxon>
        <taxon>Candidatus Fervidibacterota</taxon>
        <taxon>Candidatus Fervidibacter</taxon>
    </lineage>
</organism>
<evidence type="ECO:0000256" key="4">
    <source>
        <dbReference type="ARBA" id="ARBA00022723"/>
    </source>
</evidence>
<dbReference type="InterPro" id="IPR017896">
    <property type="entry name" value="4Fe4S_Fe-S-bd"/>
</dbReference>
<keyword evidence="14" id="KW-0560">Oxidoreductase</keyword>
<dbReference type="GO" id="GO:0016020">
    <property type="term" value="C:membrane"/>
    <property type="evidence" value="ECO:0007669"/>
    <property type="project" value="InterPro"/>
</dbReference>
<dbReference type="GO" id="GO:0046872">
    <property type="term" value="F:metal ion binding"/>
    <property type="evidence" value="ECO:0007669"/>
    <property type="project" value="UniProtKB-KW"/>
</dbReference>
<feature type="region of interest" description="Disordered" evidence="12">
    <location>
        <begin position="187"/>
        <end position="256"/>
    </location>
</feature>
<name>A0A2H5XD56_9BACT</name>
<dbReference type="PANTHER" id="PTHR10849">
    <property type="entry name" value="NADH DEHYDROGENASE UBIQUINONE IRON-SULFUR PROTEIN 8, MITOCHONDRIAL"/>
    <property type="match status" value="1"/>
</dbReference>
<feature type="compositionally biased region" description="Polar residues" evidence="12">
    <location>
        <begin position="237"/>
        <end position="256"/>
    </location>
</feature>
<keyword evidence="2" id="KW-0004">4Fe-4S</keyword>
<keyword evidence="3" id="KW-0874">Quinone</keyword>
<feature type="compositionally biased region" description="Low complexity" evidence="12">
    <location>
        <begin position="202"/>
        <end position="227"/>
    </location>
</feature>
<keyword evidence="11" id="KW-0472">Membrane</keyword>
<evidence type="ECO:0000256" key="5">
    <source>
        <dbReference type="ARBA" id="ARBA00022737"/>
    </source>
</evidence>
<sequence>MTVAPPPTPVKPSFWTELWDTVTSLLKGLAVTGANLWRVVVQRQATTITEPWGARPIALRYRGTIGLTIDRRTGKENCIGCLACERICPDHCIHIETVDDKPGHKGKYPVVFIIDNNLCSLCGLCVEACPVPALIHTEIWQVGGYSHRHLVFDKQRLLEVGEWQQEKWIRAGLGPVEQVVGKKSMQMTDEEWQAEEEKKKAAAAARAQRTAPARAAAKPATETTRPTPAKEKPEQVAQPQPSSATEPEDGGQQQAT</sequence>
<dbReference type="AlphaFoldDB" id="A0A2H5XD56"/>
<feature type="domain" description="4Fe-4S ferredoxin-type" evidence="13">
    <location>
        <begin position="110"/>
        <end position="139"/>
    </location>
</feature>
<dbReference type="Gene3D" id="3.30.70.3270">
    <property type="match status" value="1"/>
</dbReference>
<dbReference type="EC" id="1.6.5.11" evidence="14"/>
<keyword evidence="1" id="KW-1003">Cell membrane</keyword>
<evidence type="ECO:0000313" key="15">
    <source>
        <dbReference type="Proteomes" id="UP000236173"/>
    </source>
</evidence>
<evidence type="ECO:0000256" key="9">
    <source>
        <dbReference type="ARBA" id="ARBA00023027"/>
    </source>
</evidence>
<dbReference type="PROSITE" id="PS00198">
    <property type="entry name" value="4FE4S_FER_1"/>
    <property type="match status" value="1"/>
</dbReference>
<keyword evidence="8" id="KW-0411">Iron-sulfur</keyword>
<evidence type="ECO:0000256" key="8">
    <source>
        <dbReference type="ARBA" id="ARBA00023014"/>
    </source>
</evidence>
<dbReference type="InterPro" id="IPR010226">
    <property type="entry name" value="NADH_quinone_OxRdtase_chainI"/>
</dbReference>
<keyword evidence="9" id="KW-0520">NAD</keyword>
<keyword evidence="5" id="KW-0677">Repeat</keyword>
<evidence type="ECO:0000259" key="13">
    <source>
        <dbReference type="PROSITE" id="PS51379"/>
    </source>
</evidence>
<dbReference type="Proteomes" id="UP000236173">
    <property type="component" value="Unassembled WGS sequence"/>
</dbReference>
<dbReference type="GO" id="GO:0048038">
    <property type="term" value="F:quinone binding"/>
    <property type="evidence" value="ECO:0007669"/>
    <property type="project" value="UniProtKB-KW"/>
</dbReference>